<dbReference type="GO" id="GO:0008146">
    <property type="term" value="F:sulfotransferase activity"/>
    <property type="evidence" value="ECO:0007669"/>
    <property type="project" value="InterPro"/>
</dbReference>
<feature type="region of interest" description="Disordered" evidence="4">
    <location>
        <begin position="225"/>
        <end position="267"/>
    </location>
</feature>
<dbReference type="InterPro" id="IPR027417">
    <property type="entry name" value="P-loop_NTPase"/>
</dbReference>
<keyword evidence="2" id="KW-0325">Glycoprotein</keyword>
<feature type="compositionally biased region" description="Basic and acidic residues" evidence="4">
    <location>
        <begin position="243"/>
        <end position="252"/>
    </location>
</feature>
<reference evidence="6" key="1">
    <citation type="submission" date="2021-01" db="EMBL/GenBank/DDBJ databases">
        <authorList>
            <person name="Corre E."/>
            <person name="Pelletier E."/>
            <person name="Niang G."/>
            <person name="Scheremetjew M."/>
            <person name="Finn R."/>
            <person name="Kale V."/>
            <person name="Holt S."/>
            <person name="Cochrane G."/>
            <person name="Meng A."/>
            <person name="Brown T."/>
            <person name="Cohen L."/>
        </authorList>
    </citation>
    <scope>NUCLEOTIDE SEQUENCE</scope>
    <source>
        <strain evidence="6">CCMP622</strain>
    </source>
</reference>
<name>A0A7S2X9X4_9EUKA</name>
<evidence type="ECO:0000256" key="4">
    <source>
        <dbReference type="SAM" id="MobiDB-lite"/>
    </source>
</evidence>
<proteinExistence type="predicted"/>
<evidence type="ECO:0000256" key="1">
    <source>
        <dbReference type="ARBA" id="ARBA00022679"/>
    </source>
</evidence>
<gene>
    <name evidence="6" type="ORF">LSP00402_LOCUS4814</name>
</gene>
<feature type="compositionally biased region" description="Basic and acidic residues" evidence="4">
    <location>
        <begin position="225"/>
        <end position="234"/>
    </location>
</feature>
<dbReference type="InterPro" id="IPR000863">
    <property type="entry name" value="Sulfotransferase_dom"/>
</dbReference>
<dbReference type="PANTHER" id="PTHR10605">
    <property type="entry name" value="HEPARAN SULFATE SULFOTRANSFERASE"/>
    <property type="match status" value="1"/>
</dbReference>
<dbReference type="AlphaFoldDB" id="A0A7S2X9X4"/>
<dbReference type="EMBL" id="HBHP01007735">
    <property type="protein sequence ID" value="CAD9753688.1"/>
    <property type="molecule type" value="Transcribed_RNA"/>
</dbReference>
<accession>A0A7S2X9X4</accession>
<feature type="domain" description="Sulfotransferase" evidence="5">
    <location>
        <begin position="51"/>
        <end position="164"/>
    </location>
</feature>
<keyword evidence="1" id="KW-0808">Transferase</keyword>
<evidence type="ECO:0000259" key="5">
    <source>
        <dbReference type="Pfam" id="PF00685"/>
    </source>
</evidence>
<dbReference type="SUPFAM" id="SSF52540">
    <property type="entry name" value="P-loop containing nucleoside triphosphate hydrolases"/>
    <property type="match status" value="1"/>
</dbReference>
<protein>
    <recommendedName>
        <fullName evidence="5">Sulfotransferase domain-containing protein</fullName>
    </recommendedName>
</protein>
<dbReference type="Pfam" id="PF00685">
    <property type="entry name" value="Sulfotransfer_1"/>
    <property type="match status" value="1"/>
</dbReference>
<evidence type="ECO:0000256" key="2">
    <source>
        <dbReference type="ARBA" id="ARBA00023180"/>
    </source>
</evidence>
<feature type="binding site" evidence="3">
    <location>
        <position position="78"/>
    </location>
    <ligand>
        <name>3'-phosphoadenylyl sulfate</name>
        <dbReference type="ChEBI" id="CHEBI:58339"/>
    </ligand>
</feature>
<evidence type="ECO:0000313" key="6">
    <source>
        <dbReference type="EMBL" id="CAD9753688.1"/>
    </source>
</evidence>
<sequence>MPEGEDGGVAETHYFDRSLTSKKRPFPSDEKYCSYFDAQRNGKVAVVGEKTPVYMHLPSAMNRIARALPSVKIIVVLRNPVERAWSHWKYWKRDPRNFLDILGELKGSSKRSRQDVLRRGFYDEHLERIYSLFDKARVHVMIAERVWSDPVTHYNKLFEFLGVAKLAENPNIVGRRPQVRNRSSGGGKLAPEARAAVQEAYAPHNERLYDVLGYRVLEWEKNNGSTCRDKETHNKAVQNAQKKKQEGGEAEGKAQASVSIPPPSQNS</sequence>
<dbReference type="Gene3D" id="3.40.50.300">
    <property type="entry name" value="P-loop containing nucleotide triphosphate hydrolases"/>
    <property type="match status" value="1"/>
</dbReference>
<organism evidence="6">
    <name type="scientific">Lotharella oceanica</name>
    <dbReference type="NCBI Taxonomy" id="641309"/>
    <lineage>
        <taxon>Eukaryota</taxon>
        <taxon>Sar</taxon>
        <taxon>Rhizaria</taxon>
        <taxon>Cercozoa</taxon>
        <taxon>Chlorarachniophyceae</taxon>
        <taxon>Lotharella</taxon>
    </lineage>
</organism>
<dbReference type="InterPro" id="IPR037359">
    <property type="entry name" value="NST/OST"/>
</dbReference>
<dbReference type="PANTHER" id="PTHR10605:SF56">
    <property type="entry name" value="BIFUNCTIONAL HEPARAN SULFATE N-DEACETYLASE_N-SULFOTRANSFERASE"/>
    <property type="match status" value="1"/>
</dbReference>
<evidence type="ECO:0000256" key="3">
    <source>
        <dbReference type="PIRSR" id="PIRSR637359-2"/>
    </source>
</evidence>
<feature type="binding site" evidence="3">
    <location>
        <position position="86"/>
    </location>
    <ligand>
        <name>3'-phosphoadenylyl sulfate</name>
        <dbReference type="ChEBI" id="CHEBI:58339"/>
    </ligand>
</feature>